<keyword evidence="11" id="KW-1185">Reference proteome</keyword>
<dbReference type="EMBL" id="CH479180">
    <property type="protein sequence ID" value="EDW28601.1"/>
    <property type="molecule type" value="Genomic_DNA"/>
</dbReference>
<dbReference type="Gene3D" id="2.40.10.10">
    <property type="entry name" value="Trypsin-like serine proteases"/>
    <property type="match status" value="1"/>
</dbReference>
<dbReference type="MEROPS" id="S01.B67"/>
<dbReference type="PROSITE" id="PS00135">
    <property type="entry name" value="TRYPSIN_SER"/>
    <property type="match status" value="1"/>
</dbReference>
<reference evidence="10 11" key="1">
    <citation type="journal article" date="2007" name="Nature">
        <title>Evolution of genes and genomes on the Drosophila phylogeny.</title>
        <authorList>
            <consortium name="Drosophila 12 Genomes Consortium"/>
            <person name="Clark A.G."/>
            <person name="Eisen M.B."/>
            <person name="Smith D.R."/>
            <person name="Bergman C.M."/>
            <person name="Oliver B."/>
            <person name="Markow T.A."/>
            <person name="Kaufman T.C."/>
            <person name="Kellis M."/>
            <person name="Gelbart W."/>
            <person name="Iyer V.N."/>
            <person name="Pollard D.A."/>
            <person name="Sackton T.B."/>
            <person name="Larracuente A.M."/>
            <person name="Singh N.D."/>
            <person name="Abad J.P."/>
            <person name="Abt D.N."/>
            <person name="Adryan B."/>
            <person name="Aguade M."/>
            <person name="Akashi H."/>
            <person name="Anderson W.W."/>
            <person name="Aquadro C.F."/>
            <person name="Ardell D.H."/>
            <person name="Arguello R."/>
            <person name="Artieri C.G."/>
            <person name="Barbash D.A."/>
            <person name="Barker D."/>
            <person name="Barsanti P."/>
            <person name="Batterham P."/>
            <person name="Batzoglou S."/>
            <person name="Begun D."/>
            <person name="Bhutkar A."/>
            <person name="Blanco E."/>
            <person name="Bosak S.A."/>
            <person name="Bradley R.K."/>
            <person name="Brand A.D."/>
            <person name="Brent M.R."/>
            <person name="Brooks A.N."/>
            <person name="Brown R.H."/>
            <person name="Butlin R.K."/>
            <person name="Caggese C."/>
            <person name="Calvi B.R."/>
            <person name="Bernardo de Carvalho A."/>
            <person name="Caspi A."/>
            <person name="Castrezana S."/>
            <person name="Celniker S.E."/>
            <person name="Chang J.L."/>
            <person name="Chapple C."/>
            <person name="Chatterji S."/>
            <person name="Chinwalla A."/>
            <person name="Civetta A."/>
            <person name="Clifton S.W."/>
            <person name="Comeron J.M."/>
            <person name="Costello J.C."/>
            <person name="Coyne J.A."/>
            <person name="Daub J."/>
            <person name="David R.G."/>
            <person name="Delcher A.L."/>
            <person name="Delehaunty K."/>
            <person name="Do C.B."/>
            <person name="Ebling H."/>
            <person name="Edwards K."/>
            <person name="Eickbush T."/>
            <person name="Evans J.D."/>
            <person name="Filipski A."/>
            <person name="Findeiss S."/>
            <person name="Freyhult E."/>
            <person name="Fulton L."/>
            <person name="Fulton R."/>
            <person name="Garcia A.C."/>
            <person name="Gardiner A."/>
            <person name="Garfield D.A."/>
            <person name="Garvin B.E."/>
            <person name="Gibson G."/>
            <person name="Gilbert D."/>
            <person name="Gnerre S."/>
            <person name="Godfrey J."/>
            <person name="Good R."/>
            <person name="Gotea V."/>
            <person name="Gravely B."/>
            <person name="Greenberg A.J."/>
            <person name="Griffiths-Jones S."/>
            <person name="Gross S."/>
            <person name="Guigo R."/>
            <person name="Gustafson E.A."/>
            <person name="Haerty W."/>
            <person name="Hahn M.W."/>
            <person name="Halligan D.L."/>
            <person name="Halpern A.L."/>
            <person name="Halter G.M."/>
            <person name="Han M.V."/>
            <person name="Heger A."/>
            <person name="Hillier L."/>
            <person name="Hinrichs A.S."/>
            <person name="Holmes I."/>
            <person name="Hoskins R.A."/>
            <person name="Hubisz M.J."/>
            <person name="Hultmark D."/>
            <person name="Huntley M.A."/>
            <person name="Jaffe D.B."/>
            <person name="Jagadeeshan S."/>
            <person name="Jeck W.R."/>
            <person name="Johnson J."/>
            <person name="Jones C.D."/>
            <person name="Jordan W.C."/>
            <person name="Karpen G.H."/>
            <person name="Kataoka E."/>
            <person name="Keightley P.D."/>
            <person name="Kheradpour P."/>
            <person name="Kirkness E.F."/>
            <person name="Koerich L.B."/>
            <person name="Kristiansen K."/>
            <person name="Kudrna D."/>
            <person name="Kulathinal R.J."/>
            <person name="Kumar S."/>
            <person name="Kwok R."/>
            <person name="Lander E."/>
            <person name="Langley C.H."/>
            <person name="Lapoint R."/>
            <person name="Lazzaro B.P."/>
            <person name="Lee S.J."/>
            <person name="Levesque L."/>
            <person name="Li R."/>
            <person name="Lin C.F."/>
            <person name="Lin M.F."/>
            <person name="Lindblad-Toh K."/>
            <person name="Llopart A."/>
            <person name="Long M."/>
            <person name="Low L."/>
            <person name="Lozovsky E."/>
            <person name="Lu J."/>
            <person name="Luo M."/>
            <person name="Machado C.A."/>
            <person name="Makalowski W."/>
            <person name="Marzo M."/>
            <person name="Matsuda M."/>
            <person name="Matzkin L."/>
            <person name="McAllister B."/>
            <person name="McBride C.S."/>
            <person name="McKernan B."/>
            <person name="McKernan K."/>
            <person name="Mendez-Lago M."/>
            <person name="Minx P."/>
            <person name="Mollenhauer M.U."/>
            <person name="Montooth K."/>
            <person name="Mount S.M."/>
            <person name="Mu X."/>
            <person name="Myers E."/>
            <person name="Negre B."/>
            <person name="Newfeld S."/>
            <person name="Nielsen R."/>
            <person name="Noor M.A."/>
            <person name="O'Grady P."/>
            <person name="Pachter L."/>
            <person name="Papaceit M."/>
            <person name="Parisi M.J."/>
            <person name="Parisi M."/>
            <person name="Parts L."/>
            <person name="Pedersen J.S."/>
            <person name="Pesole G."/>
            <person name="Phillippy A.M."/>
            <person name="Ponting C.P."/>
            <person name="Pop M."/>
            <person name="Porcelli D."/>
            <person name="Powell J.R."/>
            <person name="Prohaska S."/>
            <person name="Pruitt K."/>
            <person name="Puig M."/>
            <person name="Quesneville H."/>
            <person name="Ram K.R."/>
            <person name="Rand D."/>
            <person name="Rasmussen M.D."/>
            <person name="Reed L.K."/>
            <person name="Reenan R."/>
            <person name="Reily A."/>
            <person name="Remington K.A."/>
            <person name="Rieger T.T."/>
            <person name="Ritchie M.G."/>
            <person name="Robin C."/>
            <person name="Rogers Y.H."/>
            <person name="Rohde C."/>
            <person name="Rozas J."/>
            <person name="Rubenfield M.J."/>
            <person name="Ruiz A."/>
            <person name="Russo S."/>
            <person name="Salzberg S.L."/>
            <person name="Sanchez-Gracia A."/>
            <person name="Saranga D.J."/>
            <person name="Sato H."/>
            <person name="Schaeffer S.W."/>
            <person name="Schatz M.C."/>
            <person name="Schlenke T."/>
            <person name="Schwartz R."/>
            <person name="Segarra C."/>
            <person name="Singh R.S."/>
            <person name="Sirot L."/>
            <person name="Sirota M."/>
            <person name="Sisneros N.B."/>
            <person name="Smith C.D."/>
            <person name="Smith T.F."/>
            <person name="Spieth J."/>
            <person name="Stage D.E."/>
            <person name="Stark A."/>
            <person name="Stephan W."/>
            <person name="Strausberg R.L."/>
            <person name="Strempel S."/>
            <person name="Sturgill D."/>
            <person name="Sutton G."/>
            <person name="Sutton G.G."/>
            <person name="Tao W."/>
            <person name="Teichmann S."/>
            <person name="Tobari Y.N."/>
            <person name="Tomimura Y."/>
            <person name="Tsolas J.M."/>
            <person name="Valente V.L."/>
            <person name="Venter E."/>
            <person name="Venter J.C."/>
            <person name="Vicario S."/>
            <person name="Vieira F.G."/>
            <person name="Vilella A.J."/>
            <person name="Villasante A."/>
            <person name="Walenz B."/>
            <person name="Wang J."/>
            <person name="Wasserman M."/>
            <person name="Watts T."/>
            <person name="Wilson D."/>
            <person name="Wilson R.K."/>
            <person name="Wing R.A."/>
            <person name="Wolfner M.F."/>
            <person name="Wong A."/>
            <person name="Wong G.K."/>
            <person name="Wu C.I."/>
            <person name="Wu G."/>
            <person name="Yamamoto D."/>
            <person name="Yang H.P."/>
            <person name="Yang S.P."/>
            <person name="Yorke J.A."/>
            <person name="Yoshida K."/>
            <person name="Zdobnov E."/>
            <person name="Zhang P."/>
            <person name="Zhang Y."/>
            <person name="Zimin A.V."/>
            <person name="Baldwin J."/>
            <person name="Abdouelleil A."/>
            <person name="Abdulkadir J."/>
            <person name="Abebe A."/>
            <person name="Abera B."/>
            <person name="Abreu J."/>
            <person name="Acer S.C."/>
            <person name="Aftuck L."/>
            <person name="Alexander A."/>
            <person name="An P."/>
            <person name="Anderson E."/>
            <person name="Anderson S."/>
            <person name="Arachi H."/>
            <person name="Azer M."/>
            <person name="Bachantsang P."/>
            <person name="Barry A."/>
            <person name="Bayul T."/>
            <person name="Berlin A."/>
            <person name="Bessette D."/>
            <person name="Bloom T."/>
            <person name="Blye J."/>
            <person name="Boguslavskiy L."/>
            <person name="Bonnet C."/>
            <person name="Boukhgalter B."/>
            <person name="Bourzgui I."/>
            <person name="Brown A."/>
            <person name="Cahill P."/>
            <person name="Channer S."/>
            <person name="Cheshatsang Y."/>
            <person name="Chuda L."/>
            <person name="Citroen M."/>
            <person name="Collymore A."/>
            <person name="Cooke P."/>
            <person name="Costello M."/>
            <person name="D'Aco K."/>
            <person name="Daza R."/>
            <person name="De Haan G."/>
            <person name="DeGray S."/>
            <person name="DeMaso C."/>
            <person name="Dhargay N."/>
            <person name="Dooley K."/>
            <person name="Dooley E."/>
            <person name="Doricent M."/>
            <person name="Dorje P."/>
            <person name="Dorjee K."/>
            <person name="Dupes A."/>
            <person name="Elong R."/>
            <person name="Falk J."/>
            <person name="Farina A."/>
            <person name="Faro S."/>
            <person name="Ferguson D."/>
            <person name="Fisher S."/>
            <person name="Foley C.D."/>
            <person name="Franke A."/>
            <person name="Friedrich D."/>
            <person name="Gadbois L."/>
            <person name="Gearin G."/>
            <person name="Gearin C.R."/>
            <person name="Giannoukos G."/>
            <person name="Goode T."/>
            <person name="Graham J."/>
            <person name="Grandbois E."/>
            <person name="Grewal S."/>
            <person name="Gyaltsen K."/>
            <person name="Hafez N."/>
            <person name="Hagos B."/>
            <person name="Hall J."/>
            <person name="Henson C."/>
            <person name="Hollinger A."/>
            <person name="Honan T."/>
            <person name="Huard M.D."/>
            <person name="Hughes L."/>
            <person name="Hurhula B."/>
            <person name="Husby M.E."/>
            <person name="Kamat A."/>
            <person name="Kanga B."/>
            <person name="Kashin S."/>
            <person name="Khazanovich D."/>
            <person name="Kisner P."/>
            <person name="Lance K."/>
            <person name="Lara M."/>
            <person name="Lee W."/>
            <person name="Lennon N."/>
            <person name="Letendre F."/>
            <person name="LeVine R."/>
            <person name="Lipovsky A."/>
            <person name="Liu X."/>
            <person name="Liu J."/>
            <person name="Liu S."/>
            <person name="Lokyitsang T."/>
            <person name="Lokyitsang Y."/>
            <person name="Lubonja R."/>
            <person name="Lui A."/>
            <person name="MacDonald P."/>
            <person name="Magnisalis V."/>
            <person name="Maru K."/>
            <person name="Matthews C."/>
            <person name="McCusker W."/>
            <person name="McDonough S."/>
            <person name="Mehta T."/>
            <person name="Meldrim J."/>
            <person name="Meneus L."/>
            <person name="Mihai O."/>
            <person name="Mihalev A."/>
            <person name="Mihova T."/>
            <person name="Mittelman R."/>
            <person name="Mlenga V."/>
            <person name="Montmayeur A."/>
            <person name="Mulrain L."/>
            <person name="Navidi A."/>
            <person name="Naylor J."/>
            <person name="Negash T."/>
            <person name="Nguyen T."/>
            <person name="Nguyen N."/>
            <person name="Nicol R."/>
            <person name="Norbu C."/>
            <person name="Norbu N."/>
            <person name="Novod N."/>
            <person name="O'Neill B."/>
            <person name="Osman S."/>
            <person name="Markiewicz E."/>
            <person name="Oyono O.L."/>
            <person name="Patti C."/>
            <person name="Phunkhang P."/>
            <person name="Pierre F."/>
            <person name="Priest M."/>
            <person name="Raghuraman S."/>
            <person name="Rege F."/>
            <person name="Reyes R."/>
            <person name="Rise C."/>
            <person name="Rogov P."/>
            <person name="Ross K."/>
            <person name="Ryan E."/>
            <person name="Settipalli S."/>
            <person name="Shea T."/>
            <person name="Sherpa N."/>
            <person name="Shi L."/>
            <person name="Shih D."/>
            <person name="Sparrow T."/>
            <person name="Spaulding J."/>
            <person name="Stalker J."/>
            <person name="Stange-Thomann N."/>
            <person name="Stavropoulos S."/>
            <person name="Stone C."/>
            <person name="Strader C."/>
            <person name="Tesfaye S."/>
            <person name="Thomson T."/>
            <person name="Thoulutsang Y."/>
            <person name="Thoulutsang D."/>
            <person name="Topham K."/>
            <person name="Topping I."/>
            <person name="Tsamla T."/>
            <person name="Vassiliev H."/>
            <person name="Vo A."/>
            <person name="Wangchuk T."/>
            <person name="Wangdi T."/>
            <person name="Weiand M."/>
            <person name="Wilkinson J."/>
            <person name="Wilson A."/>
            <person name="Yadav S."/>
            <person name="Young G."/>
            <person name="Yu Q."/>
            <person name="Zembek L."/>
            <person name="Zhong D."/>
            <person name="Zimmer A."/>
            <person name="Zwirko Z."/>
            <person name="Jaffe D.B."/>
            <person name="Alvarez P."/>
            <person name="Brockman W."/>
            <person name="Butler J."/>
            <person name="Chin C."/>
            <person name="Gnerre S."/>
            <person name="Grabherr M."/>
            <person name="Kleber M."/>
            <person name="Mauceli E."/>
            <person name="MacCallum I."/>
        </authorList>
    </citation>
    <scope>NUCLEOTIDE SEQUENCE [LARGE SCALE GENOMIC DNA]</scope>
    <source>
        <strain evidence="11">MSH-3 / Tucson 14011-0111.49</strain>
    </source>
</reference>
<evidence type="ECO:0000313" key="10">
    <source>
        <dbReference type="EMBL" id="EDW28601.1"/>
    </source>
</evidence>
<dbReference type="GO" id="GO:0005576">
    <property type="term" value="C:extracellular region"/>
    <property type="evidence" value="ECO:0007669"/>
    <property type="project" value="UniProtKB-SubCell"/>
</dbReference>
<keyword evidence="2 7" id="KW-0645">Protease</keyword>
<dbReference type="FunFam" id="2.40.10.10:FF:000036">
    <property type="entry name" value="Trypsin beta"/>
    <property type="match status" value="1"/>
</dbReference>
<dbReference type="SUPFAM" id="SSF50494">
    <property type="entry name" value="Trypsin-like serine proteases"/>
    <property type="match status" value="1"/>
</dbReference>
<feature type="signal peptide" evidence="8">
    <location>
        <begin position="1"/>
        <end position="17"/>
    </location>
</feature>
<keyword evidence="4 7" id="KW-0720">Serine protease</keyword>
<evidence type="ECO:0000256" key="8">
    <source>
        <dbReference type="SAM" id="SignalP"/>
    </source>
</evidence>
<gene>
    <name evidence="10" type="primary">Dper\GL19276</name>
    <name evidence="10" type="ORF">Dper_GL19276</name>
</gene>
<dbReference type="InterPro" id="IPR018114">
    <property type="entry name" value="TRYPSIN_HIS"/>
</dbReference>
<evidence type="ECO:0000256" key="1">
    <source>
        <dbReference type="ARBA" id="ARBA00004239"/>
    </source>
</evidence>
<proteinExistence type="inferred from homology"/>
<evidence type="ECO:0000256" key="4">
    <source>
        <dbReference type="ARBA" id="ARBA00022825"/>
    </source>
</evidence>
<dbReference type="GO" id="GO:0004252">
    <property type="term" value="F:serine-type endopeptidase activity"/>
    <property type="evidence" value="ECO:0007669"/>
    <property type="project" value="InterPro"/>
</dbReference>
<dbReference type="InterPro" id="IPR001254">
    <property type="entry name" value="Trypsin_dom"/>
</dbReference>
<dbReference type="PRINTS" id="PR00722">
    <property type="entry name" value="CHYMOTRYPSIN"/>
</dbReference>
<evidence type="ECO:0000256" key="6">
    <source>
        <dbReference type="ARBA" id="ARBA00024195"/>
    </source>
</evidence>
<dbReference type="PhylomeDB" id="B4G8C1"/>
<dbReference type="PROSITE" id="PS00134">
    <property type="entry name" value="TRYPSIN_HIS"/>
    <property type="match status" value="1"/>
</dbReference>
<feature type="domain" description="Peptidase S1" evidence="9">
    <location>
        <begin position="30"/>
        <end position="267"/>
    </location>
</feature>
<evidence type="ECO:0000256" key="2">
    <source>
        <dbReference type="ARBA" id="ARBA00022670"/>
    </source>
</evidence>
<feature type="chain" id="PRO_5002806408" evidence="8">
    <location>
        <begin position="18"/>
        <end position="271"/>
    </location>
</feature>
<dbReference type="OrthoDB" id="10061449at2759"/>
<dbReference type="PROSITE" id="PS50240">
    <property type="entry name" value="TRYPSIN_DOM"/>
    <property type="match status" value="1"/>
</dbReference>
<accession>B4G8C1</accession>
<organism evidence="11">
    <name type="scientific">Drosophila persimilis</name>
    <name type="common">Fruit fly</name>
    <dbReference type="NCBI Taxonomy" id="7234"/>
    <lineage>
        <taxon>Eukaryota</taxon>
        <taxon>Metazoa</taxon>
        <taxon>Ecdysozoa</taxon>
        <taxon>Arthropoda</taxon>
        <taxon>Hexapoda</taxon>
        <taxon>Insecta</taxon>
        <taxon>Pterygota</taxon>
        <taxon>Neoptera</taxon>
        <taxon>Endopterygota</taxon>
        <taxon>Diptera</taxon>
        <taxon>Brachycera</taxon>
        <taxon>Muscomorpha</taxon>
        <taxon>Ephydroidea</taxon>
        <taxon>Drosophilidae</taxon>
        <taxon>Drosophila</taxon>
        <taxon>Sophophora</taxon>
    </lineage>
</organism>
<sequence length="271" mass="29098">MRQFVVFLALAVAVVSGHTIAQPGFPEGRIINGHEAERGEAPYIVSLQSTAGTSFCAASIIRPDVLLTAAHCLTKDTYLAVAAGHSRSNPEDTQVREVTSSRQLIHESYPGQAGPFDIALIFLETPFDLNAVSRDGSSPVASIAMPPKKLEGSNRGTLYGWGKDGSMGLPDILQKLDVDILDYETCIAAMPENHKVVDTNVCTYNAGTTDGACNGDSGGPLISRSTDGSVYQVGVVSWGYVPCSLTRYPSVYTSVYSFESWITDHMDDYSF</sequence>
<dbReference type="PANTHER" id="PTHR24256">
    <property type="entry name" value="TRYPTASE-RELATED"/>
    <property type="match status" value="1"/>
</dbReference>
<dbReference type="GO" id="GO:0006508">
    <property type="term" value="P:proteolysis"/>
    <property type="evidence" value="ECO:0007669"/>
    <property type="project" value="UniProtKB-KW"/>
</dbReference>
<dbReference type="SMR" id="B4G8C1"/>
<comment type="subcellular location">
    <subcellularLocation>
        <location evidence="1">Secreted</location>
        <location evidence="1">Extracellular space</location>
    </subcellularLocation>
</comment>
<keyword evidence="3 7" id="KW-0378">Hydrolase</keyword>
<keyword evidence="8" id="KW-0732">Signal</keyword>
<dbReference type="OMA" id="HENYGGG"/>
<dbReference type="InterPro" id="IPR009003">
    <property type="entry name" value="Peptidase_S1_PA"/>
</dbReference>
<dbReference type="InterPro" id="IPR001314">
    <property type="entry name" value="Peptidase_S1A"/>
</dbReference>
<dbReference type="eggNOG" id="KOG3627">
    <property type="taxonomic scope" value="Eukaryota"/>
</dbReference>
<evidence type="ECO:0000259" key="9">
    <source>
        <dbReference type="PROSITE" id="PS50240"/>
    </source>
</evidence>
<dbReference type="SMART" id="SM00020">
    <property type="entry name" value="Tryp_SPc"/>
    <property type="match status" value="1"/>
</dbReference>
<protein>
    <submittedName>
        <fullName evidence="10">GL19276</fullName>
    </submittedName>
</protein>
<dbReference type="Proteomes" id="UP000008744">
    <property type="component" value="Unassembled WGS sequence"/>
</dbReference>
<comment type="similarity">
    <text evidence="6">Belongs to the peptidase S1 family. CLIP subfamily.</text>
</comment>
<dbReference type="CDD" id="cd00190">
    <property type="entry name" value="Tryp_SPc"/>
    <property type="match status" value="1"/>
</dbReference>
<dbReference type="InterPro" id="IPR033116">
    <property type="entry name" value="TRYPSIN_SER"/>
</dbReference>
<evidence type="ECO:0000256" key="3">
    <source>
        <dbReference type="ARBA" id="ARBA00022801"/>
    </source>
</evidence>
<dbReference type="InterPro" id="IPR051487">
    <property type="entry name" value="Ser/Thr_Proteases_Immune/Dev"/>
</dbReference>
<evidence type="ECO:0000313" key="11">
    <source>
        <dbReference type="Proteomes" id="UP000008744"/>
    </source>
</evidence>
<dbReference type="HOGENOM" id="CLU_006842_7_0_1"/>
<keyword evidence="5" id="KW-1015">Disulfide bond</keyword>
<name>B4G8C1_DROPE</name>
<dbReference type="STRING" id="7234.B4G8C1"/>
<dbReference type="Pfam" id="PF00089">
    <property type="entry name" value="Trypsin"/>
    <property type="match status" value="1"/>
</dbReference>
<evidence type="ECO:0000256" key="7">
    <source>
        <dbReference type="RuleBase" id="RU363034"/>
    </source>
</evidence>
<dbReference type="InterPro" id="IPR043504">
    <property type="entry name" value="Peptidase_S1_PA_chymotrypsin"/>
</dbReference>
<dbReference type="AlphaFoldDB" id="B4G8C1"/>
<evidence type="ECO:0000256" key="5">
    <source>
        <dbReference type="ARBA" id="ARBA00023157"/>
    </source>
</evidence>